<organism evidence="10 11">
    <name type="scientific">Datura stramonium</name>
    <name type="common">Jimsonweed</name>
    <name type="synonym">Common thornapple</name>
    <dbReference type="NCBI Taxonomy" id="4076"/>
    <lineage>
        <taxon>Eukaryota</taxon>
        <taxon>Viridiplantae</taxon>
        <taxon>Streptophyta</taxon>
        <taxon>Embryophyta</taxon>
        <taxon>Tracheophyta</taxon>
        <taxon>Spermatophyta</taxon>
        <taxon>Magnoliopsida</taxon>
        <taxon>eudicotyledons</taxon>
        <taxon>Gunneridae</taxon>
        <taxon>Pentapetalae</taxon>
        <taxon>asterids</taxon>
        <taxon>lamiids</taxon>
        <taxon>Solanales</taxon>
        <taxon>Solanaceae</taxon>
        <taxon>Solanoideae</taxon>
        <taxon>Datureae</taxon>
        <taxon>Datura</taxon>
    </lineage>
</organism>
<comment type="caution">
    <text evidence="10">The sequence shown here is derived from an EMBL/GenBank/DDBJ whole genome shotgun (WGS) entry which is preliminary data.</text>
</comment>
<keyword evidence="7" id="KW-0862">Zinc</keyword>
<dbReference type="Gene3D" id="3.30.40.10">
    <property type="entry name" value="Zinc/RING finger domain, C3HC4 (zinc finger)"/>
    <property type="match status" value="1"/>
</dbReference>
<evidence type="ECO:0000256" key="2">
    <source>
        <dbReference type="ARBA" id="ARBA00012483"/>
    </source>
</evidence>
<keyword evidence="5 8" id="KW-0863">Zinc-finger</keyword>
<keyword evidence="6" id="KW-0833">Ubl conjugation pathway</keyword>
<evidence type="ECO:0000313" key="11">
    <source>
        <dbReference type="Proteomes" id="UP000823775"/>
    </source>
</evidence>
<dbReference type="PROSITE" id="PS50089">
    <property type="entry name" value="ZF_RING_2"/>
    <property type="match status" value="1"/>
</dbReference>
<dbReference type="EMBL" id="JACEIK010000190">
    <property type="protein sequence ID" value="MCD7451981.1"/>
    <property type="molecule type" value="Genomic_DNA"/>
</dbReference>
<evidence type="ECO:0000256" key="7">
    <source>
        <dbReference type="ARBA" id="ARBA00022833"/>
    </source>
</evidence>
<evidence type="ECO:0000256" key="6">
    <source>
        <dbReference type="ARBA" id="ARBA00022786"/>
    </source>
</evidence>
<evidence type="ECO:0000256" key="8">
    <source>
        <dbReference type="PROSITE-ProRule" id="PRU00175"/>
    </source>
</evidence>
<proteinExistence type="predicted"/>
<keyword evidence="3" id="KW-0808">Transferase</keyword>
<gene>
    <name evidence="10" type="ORF">HAX54_014507</name>
</gene>
<evidence type="ECO:0000256" key="5">
    <source>
        <dbReference type="ARBA" id="ARBA00022771"/>
    </source>
</evidence>
<feature type="non-terminal residue" evidence="10">
    <location>
        <position position="1"/>
    </location>
</feature>
<evidence type="ECO:0000313" key="10">
    <source>
        <dbReference type="EMBL" id="MCD7451981.1"/>
    </source>
</evidence>
<keyword evidence="4" id="KW-0479">Metal-binding</keyword>
<reference evidence="10 11" key="1">
    <citation type="journal article" date="2021" name="BMC Genomics">
        <title>Datura genome reveals duplications of psychoactive alkaloid biosynthetic genes and high mutation rate following tissue culture.</title>
        <authorList>
            <person name="Rajewski A."/>
            <person name="Carter-House D."/>
            <person name="Stajich J."/>
            <person name="Litt A."/>
        </authorList>
    </citation>
    <scope>NUCLEOTIDE SEQUENCE [LARGE SCALE GENOMIC DNA]</scope>
    <source>
        <strain evidence="10">AR-01</strain>
    </source>
</reference>
<evidence type="ECO:0000259" key="9">
    <source>
        <dbReference type="PROSITE" id="PS50089"/>
    </source>
</evidence>
<name>A0ABS8RYS8_DATST</name>
<accession>A0ABS8RYS8</accession>
<protein>
    <recommendedName>
        <fullName evidence="2">RING-type E3 ubiquitin transferase</fullName>
        <ecNumber evidence="2">2.3.2.27</ecNumber>
    </recommendedName>
</protein>
<evidence type="ECO:0000256" key="1">
    <source>
        <dbReference type="ARBA" id="ARBA00000900"/>
    </source>
</evidence>
<dbReference type="SUPFAM" id="SSF57850">
    <property type="entry name" value="RING/U-box"/>
    <property type="match status" value="1"/>
</dbReference>
<dbReference type="PANTHER" id="PTHR22937:SF218">
    <property type="entry name" value="RING-TYPE E3 UBIQUITIN TRANSFERASE"/>
    <property type="match status" value="1"/>
</dbReference>
<sequence>ARSVRELGHRDNPIVIEAESVRETGHRDDPIVIEDDEEVEHENAQQGVIFYDGDLSYEALLSLQERIGNVETGLQKKSISELLKQRKYQLIKMNNCSNSCSICLDTYGDGEELEKINCDHEFHYHFISNWLKIKNSSPICKRTALIVIFDSHFDKSISQVPFSIMYSLVSW</sequence>
<dbReference type="InterPro" id="IPR013083">
    <property type="entry name" value="Znf_RING/FYVE/PHD"/>
</dbReference>
<feature type="domain" description="RING-type" evidence="9">
    <location>
        <begin position="100"/>
        <end position="141"/>
    </location>
</feature>
<keyword evidence="11" id="KW-1185">Reference proteome</keyword>
<dbReference type="InterPro" id="IPR045191">
    <property type="entry name" value="MBR1/2-like"/>
</dbReference>
<dbReference type="InterPro" id="IPR001841">
    <property type="entry name" value="Znf_RING"/>
</dbReference>
<dbReference type="Proteomes" id="UP000823775">
    <property type="component" value="Unassembled WGS sequence"/>
</dbReference>
<evidence type="ECO:0000256" key="4">
    <source>
        <dbReference type="ARBA" id="ARBA00022723"/>
    </source>
</evidence>
<dbReference type="PANTHER" id="PTHR22937">
    <property type="entry name" value="E3 UBIQUITIN-PROTEIN LIGASE RNF165"/>
    <property type="match status" value="1"/>
</dbReference>
<comment type="catalytic activity">
    <reaction evidence="1">
        <text>S-ubiquitinyl-[E2 ubiquitin-conjugating enzyme]-L-cysteine + [acceptor protein]-L-lysine = [E2 ubiquitin-conjugating enzyme]-L-cysteine + N(6)-ubiquitinyl-[acceptor protein]-L-lysine.</text>
        <dbReference type="EC" id="2.3.2.27"/>
    </reaction>
</comment>
<dbReference type="Pfam" id="PF13639">
    <property type="entry name" value="zf-RING_2"/>
    <property type="match status" value="1"/>
</dbReference>
<evidence type="ECO:0000256" key="3">
    <source>
        <dbReference type="ARBA" id="ARBA00022679"/>
    </source>
</evidence>
<dbReference type="EC" id="2.3.2.27" evidence="2"/>